<dbReference type="InterPro" id="IPR036928">
    <property type="entry name" value="AS_sf"/>
</dbReference>
<dbReference type="PANTHER" id="PTHR11895">
    <property type="entry name" value="TRANSAMIDASE"/>
    <property type="match status" value="1"/>
</dbReference>
<name>A0A9D2HIZ2_9FIRM</name>
<feature type="domain" description="Amidase" evidence="1">
    <location>
        <begin position="25"/>
        <end position="122"/>
    </location>
</feature>
<evidence type="ECO:0000259" key="1">
    <source>
        <dbReference type="Pfam" id="PF01425"/>
    </source>
</evidence>
<dbReference type="EMBL" id="DWZA01000106">
    <property type="protein sequence ID" value="HJA72465.1"/>
    <property type="molecule type" value="Genomic_DNA"/>
</dbReference>
<evidence type="ECO:0000313" key="3">
    <source>
        <dbReference type="Proteomes" id="UP000823900"/>
    </source>
</evidence>
<gene>
    <name evidence="2" type="ORF">IAA07_12985</name>
</gene>
<feature type="non-terminal residue" evidence="2">
    <location>
        <position position="122"/>
    </location>
</feature>
<dbReference type="PANTHER" id="PTHR11895:SF151">
    <property type="entry name" value="GLUTAMYL-TRNA(GLN) AMIDOTRANSFERASE SUBUNIT A"/>
    <property type="match status" value="1"/>
</dbReference>
<dbReference type="Gene3D" id="3.90.1300.10">
    <property type="entry name" value="Amidase signature (AS) domain"/>
    <property type="match status" value="1"/>
</dbReference>
<reference evidence="2" key="2">
    <citation type="submission" date="2021-04" db="EMBL/GenBank/DDBJ databases">
        <authorList>
            <person name="Gilroy R."/>
        </authorList>
    </citation>
    <scope>NUCLEOTIDE SEQUENCE</scope>
    <source>
        <strain evidence="2">CHK178-16964</strain>
    </source>
</reference>
<proteinExistence type="predicted"/>
<protein>
    <submittedName>
        <fullName evidence="2">Asp-tRNA(Asn)/Glu-tRNA(Gln) amidotransferase subunit GatA</fullName>
    </submittedName>
</protein>
<dbReference type="Proteomes" id="UP000823900">
    <property type="component" value="Unassembled WGS sequence"/>
</dbReference>
<organism evidence="2 3">
    <name type="scientific">Candidatus Lachnoclostridium stercoravium</name>
    <dbReference type="NCBI Taxonomy" id="2838633"/>
    <lineage>
        <taxon>Bacteria</taxon>
        <taxon>Bacillati</taxon>
        <taxon>Bacillota</taxon>
        <taxon>Clostridia</taxon>
        <taxon>Lachnospirales</taxon>
        <taxon>Lachnospiraceae</taxon>
    </lineage>
</organism>
<sequence length="122" mass="13326">MDICRLSALELGRQIQAGEISVREAAESCRRQIAKKEPAVHAYITLREEGLEERILEVEEGIRDGRYQGPLAGVPVAIKDNICTKGIRTTCASKMLNNFVPTYEAEAAARLKTAGALLLGKT</sequence>
<dbReference type="Pfam" id="PF01425">
    <property type="entry name" value="Amidase"/>
    <property type="match status" value="1"/>
</dbReference>
<dbReference type="GO" id="GO:0003824">
    <property type="term" value="F:catalytic activity"/>
    <property type="evidence" value="ECO:0007669"/>
    <property type="project" value="InterPro"/>
</dbReference>
<dbReference type="SUPFAM" id="SSF75304">
    <property type="entry name" value="Amidase signature (AS) enzymes"/>
    <property type="match status" value="1"/>
</dbReference>
<dbReference type="InterPro" id="IPR023631">
    <property type="entry name" value="Amidase_dom"/>
</dbReference>
<dbReference type="InterPro" id="IPR000120">
    <property type="entry name" value="Amidase"/>
</dbReference>
<comment type="caution">
    <text evidence="2">The sequence shown here is derived from an EMBL/GenBank/DDBJ whole genome shotgun (WGS) entry which is preliminary data.</text>
</comment>
<accession>A0A9D2HIZ2</accession>
<dbReference type="AlphaFoldDB" id="A0A9D2HIZ2"/>
<reference evidence="2" key="1">
    <citation type="journal article" date="2021" name="PeerJ">
        <title>Extensive microbial diversity within the chicken gut microbiome revealed by metagenomics and culture.</title>
        <authorList>
            <person name="Gilroy R."/>
            <person name="Ravi A."/>
            <person name="Getino M."/>
            <person name="Pursley I."/>
            <person name="Horton D.L."/>
            <person name="Alikhan N.F."/>
            <person name="Baker D."/>
            <person name="Gharbi K."/>
            <person name="Hall N."/>
            <person name="Watson M."/>
            <person name="Adriaenssens E.M."/>
            <person name="Foster-Nyarko E."/>
            <person name="Jarju S."/>
            <person name="Secka A."/>
            <person name="Antonio M."/>
            <person name="Oren A."/>
            <person name="Chaudhuri R.R."/>
            <person name="La Ragione R."/>
            <person name="Hildebrand F."/>
            <person name="Pallen M.J."/>
        </authorList>
    </citation>
    <scope>NUCLEOTIDE SEQUENCE</scope>
    <source>
        <strain evidence="2">CHK178-16964</strain>
    </source>
</reference>
<evidence type="ECO:0000313" key="2">
    <source>
        <dbReference type="EMBL" id="HJA72465.1"/>
    </source>
</evidence>